<accession>G3PNL7</accession>
<dbReference type="InterPro" id="IPR003347">
    <property type="entry name" value="JmjC_dom"/>
</dbReference>
<proteinExistence type="predicted"/>
<evidence type="ECO:0000256" key="1">
    <source>
        <dbReference type="ARBA" id="ARBA00004496"/>
    </source>
</evidence>
<feature type="compositionally biased region" description="Polar residues" evidence="4">
    <location>
        <begin position="354"/>
        <end position="369"/>
    </location>
</feature>
<dbReference type="SMART" id="SM00558">
    <property type="entry name" value="JmjC"/>
    <property type="match status" value="1"/>
</dbReference>
<feature type="domain" description="JmjC" evidence="5">
    <location>
        <begin position="110"/>
        <end position="274"/>
    </location>
</feature>
<dbReference type="GO" id="GO:0005737">
    <property type="term" value="C:cytoplasm"/>
    <property type="evidence" value="ECO:0007669"/>
    <property type="project" value="UniProtKB-SubCell"/>
</dbReference>
<dbReference type="OMA" id="QRMMSKS"/>
<dbReference type="Ensembl" id="ENSGACT00000019238.2">
    <property type="protein sequence ID" value="ENSGACP00000019200.2"/>
    <property type="gene ID" value="ENSGACG00000014551.2"/>
</dbReference>
<dbReference type="Pfam" id="PF13621">
    <property type="entry name" value="Cupin_8"/>
    <property type="match status" value="1"/>
</dbReference>
<comment type="subcellular location">
    <subcellularLocation>
        <location evidence="1">Cytoplasm</location>
    </subcellularLocation>
</comment>
<dbReference type="PROSITE" id="PS51184">
    <property type="entry name" value="JMJC"/>
    <property type="match status" value="1"/>
</dbReference>
<dbReference type="PANTHER" id="PTHR12461:SF43">
    <property type="entry name" value="HSPB1-ASSOCIATED PROTEIN 1"/>
    <property type="match status" value="1"/>
</dbReference>
<dbReference type="Gene3D" id="2.60.120.650">
    <property type="entry name" value="Cupin"/>
    <property type="match status" value="1"/>
</dbReference>
<protein>
    <recommendedName>
        <fullName evidence="5">JmjC domain-containing protein</fullName>
    </recommendedName>
</protein>
<dbReference type="InParanoid" id="G3PNL7"/>
<dbReference type="Proteomes" id="UP000007635">
    <property type="component" value="Unassembled WGS sequence"/>
</dbReference>
<evidence type="ECO:0000313" key="6">
    <source>
        <dbReference type="Ensembl" id="ENSGACP00000019200.2"/>
    </source>
</evidence>
<feature type="region of interest" description="Disordered" evidence="4">
    <location>
        <begin position="321"/>
        <end position="369"/>
    </location>
</feature>
<keyword evidence="7" id="KW-1185">Reference proteome</keyword>
<reference evidence="6 7" key="1">
    <citation type="journal article" date="2021" name="G3 (Bethesda)">
        <title>Improved contiguity of the threespine stickleback genome using long-read sequencing.</title>
        <authorList>
            <person name="Nath S."/>
            <person name="Shaw D.E."/>
            <person name="White M.A."/>
        </authorList>
    </citation>
    <scope>NUCLEOTIDE SEQUENCE [LARGE SCALE GENOMIC DNA]</scope>
    <source>
        <strain evidence="6 7">Lake Benthic</strain>
    </source>
</reference>
<dbReference type="eggNOG" id="KOG2132">
    <property type="taxonomic scope" value="Eukaryota"/>
</dbReference>
<dbReference type="STRING" id="69293.ENSGACP00000019200"/>
<evidence type="ECO:0000256" key="2">
    <source>
        <dbReference type="ARBA" id="ARBA00022490"/>
    </source>
</evidence>
<dbReference type="InterPro" id="IPR041667">
    <property type="entry name" value="Cupin_8"/>
</dbReference>
<dbReference type="GeneTree" id="ENSGT00940000159893"/>
<evidence type="ECO:0000256" key="4">
    <source>
        <dbReference type="SAM" id="MobiDB-lite"/>
    </source>
</evidence>
<sequence>MQVMASPAPPKPFGPEETRRLLHRLQTPAVFPDMAAGWPALLWTAERLSRCLGDQVVQFRLGRKEEMNAPLFETQCSYVEATLEQFLSWTRPQTGSRLGPFCEYPSSEYWAYADYKYIALLLQDRPAMFQDVRWSDFGFEGRDGRESTLWVGSARANTPCHLDSYGCNLVLQVEGRKRWHLFPPEDTAHLYPTRIPYEESSVFSQVHVVRPDLSRFPLFRGSRAHEVTLEPGQVLFVPRHWWHYVESLDPVTVSINSWIELEADAVERVGEAVAKAVVCALKSEDDPDDWLNPTEEGVAPHRDNMRSLNLALRACDRRDAGGRIRESSSDSGPPKVPFGPHLVPVRRQKDAVPPQTTGGQEVTSSGEEAPITTNDLLDCLLHPDVVARVTELIHHTSFI</sequence>
<dbReference type="PANTHER" id="PTHR12461">
    <property type="entry name" value="HYPOXIA-INDUCIBLE FACTOR 1 ALPHA INHIBITOR-RELATED"/>
    <property type="match status" value="1"/>
</dbReference>
<dbReference type="SUPFAM" id="SSF51197">
    <property type="entry name" value="Clavaminate synthase-like"/>
    <property type="match status" value="1"/>
</dbReference>
<reference evidence="6" key="2">
    <citation type="submission" date="2025-08" db="UniProtKB">
        <authorList>
            <consortium name="Ensembl"/>
        </authorList>
    </citation>
    <scope>IDENTIFICATION</scope>
</reference>
<evidence type="ECO:0000256" key="3">
    <source>
        <dbReference type="ARBA" id="ARBA00037342"/>
    </source>
</evidence>
<organism evidence="6 7">
    <name type="scientific">Gasterosteus aculeatus aculeatus</name>
    <name type="common">three-spined stickleback</name>
    <dbReference type="NCBI Taxonomy" id="481459"/>
    <lineage>
        <taxon>Eukaryota</taxon>
        <taxon>Metazoa</taxon>
        <taxon>Chordata</taxon>
        <taxon>Craniata</taxon>
        <taxon>Vertebrata</taxon>
        <taxon>Euteleostomi</taxon>
        <taxon>Actinopterygii</taxon>
        <taxon>Neopterygii</taxon>
        <taxon>Teleostei</taxon>
        <taxon>Neoteleostei</taxon>
        <taxon>Acanthomorphata</taxon>
        <taxon>Eupercaria</taxon>
        <taxon>Perciformes</taxon>
        <taxon>Cottioidei</taxon>
        <taxon>Gasterosteales</taxon>
        <taxon>Gasterosteidae</taxon>
        <taxon>Gasterosteus</taxon>
    </lineage>
</organism>
<comment type="function">
    <text evidence="3">May play a role in cellular stress response.</text>
</comment>
<reference evidence="6" key="3">
    <citation type="submission" date="2025-09" db="UniProtKB">
        <authorList>
            <consortium name="Ensembl"/>
        </authorList>
    </citation>
    <scope>IDENTIFICATION</scope>
</reference>
<name>G3PNL7_GASAC</name>
<evidence type="ECO:0000259" key="5">
    <source>
        <dbReference type="PROSITE" id="PS51184"/>
    </source>
</evidence>
<dbReference type="FunCoup" id="G3PNL7">
    <property type="interactions" value="599"/>
</dbReference>
<evidence type="ECO:0000313" key="7">
    <source>
        <dbReference type="Proteomes" id="UP000007635"/>
    </source>
</evidence>
<dbReference type="AlphaFoldDB" id="G3PNL7"/>
<keyword evidence="2" id="KW-0963">Cytoplasm</keyword>
<dbReference type="Bgee" id="ENSGACG00000014551">
    <property type="expression patterns" value="Expressed in muscle tissue and 11 other cell types or tissues"/>
</dbReference>